<keyword evidence="3" id="KW-0813">Transport</keyword>
<dbReference type="HAMAP" id="MF_03046">
    <property type="entry name" value="ENY2_Sus1"/>
    <property type="match status" value="1"/>
</dbReference>
<protein>
    <recommendedName>
        <fullName evidence="3">Transcription and mRNA export factor SUS1</fullName>
    </recommendedName>
</protein>
<dbReference type="eggNOG" id="ENOG502S9WJ">
    <property type="taxonomic scope" value="Eukaryota"/>
</dbReference>
<reference evidence="4 5" key="1">
    <citation type="journal article" date="2011" name="Proc. Natl. Acad. Sci. U.S.A.">
        <title>Evolutionary erosion of yeast sex chromosomes by mating-type switching accidents.</title>
        <authorList>
            <person name="Gordon J.L."/>
            <person name="Armisen D."/>
            <person name="Proux-Wera E."/>
            <person name="Oheigeartaigh S.S."/>
            <person name="Byrne K.P."/>
            <person name="Wolfe K.H."/>
        </authorList>
    </citation>
    <scope>NUCLEOTIDE SEQUENCE [LARGE SCALE GENOMIC DNA]</scope>
    <source>
        <strain evidence="5">ATCC 22294 / BCRC 22015 / CBS 2517 / CECT 1963 / NBRC 1671 / NRRL Y-8276</strain>
    </source>
</reference>
<dbReference type="GO" id="GO:0016973">
    <property type="term" value="P:poly(A)+ mRNA export from nucleus"/>
    <property type="evidence" value="ECO:0007669"/>
    <property type="project" value="EnsemblFungi"/>
</dbReference>
<keyword evidence="3" id="KW-0653">Protein transport</keyword>
<evidence type="ECO:0000256" key="2">
    <source>
        <dbReference type="ARBA" id="ARBA00023010"/>
    </source>
</evidence>
<keyword evidence="3" id="KW-0509">mRNA transport</keyword>
<comment type="subcellular location">
    <subcellularLocation>
        <location evidence="3">Nucleus</location>
        <location evidence="3">Nucleoplasm</location>
    </subcellularLocation>
    <subcellularLocation>
        <location evidence="3">Cytoplasm</location>
        <location evidence="3">P-body</location>
    </subcellularLocation>
</comment>
<dbReference type="GO" id="GO:0006325">
    <property type="term" value="P:chromatin organization"/>
    <property type="evidence" value="ECO:0007669"/>
    <property type="project" value="UniProtKB-KW"/>
</dbReference>
<accession>H2AU63</accession>
<evidence type="ECO:0000313" key="5">
    <source>
        <dbReference type="Proteomes" id="UP000005220"/>
    </source>
</evidence>
<keyword evidence="3" id="KW-0804">Transcription</keyword>
<keyword evidence="5" id="KW-1185">Reference proteome</keyword>
<dbReference type="KEGG" id="kaf:KAFR_0D02650"/>
<dbReference type="GO" id="GO:0006368">
    <property type="term" value="P:transcription elongation by RNA polymerase II"/>
    <property type="evidence" value="ECO:0007669"/>
    <property type="project" value="UniProtKB-UniRule"/>
</dbReference>
<dbReference type="EMBL" id="HE650824">
    <property type="protein sequence ID" value="CCF57913.1"/>
    <property type="molecule type" value="Genomic_DNA"/>
</dbReference>
<dbReference type="GO" id="GO:0015031">
    <property type="term" value="P:protein transport"/>
    <property type="evidence" value="ECO:0007669"/>
    <property type="project" value="UniProtKB-KW"/>
</dbReference>
<comment type="subunit">
    <text evidence="3">Component of the nuclear pore complex (NPC)-associated TREX-2 complex (transcription and export complex 2), composed of at least SUS1, SAC3, THP1, SEM1, and CDC31. TREX-2 contains 2 SUS1 chains. The TREX-2 complex interacts with the nucleoporin NUP1. Component of the 1.8 MDa SAGA transcription coactivator-HAT complex. SAGA is built of 5 distinct domains with specialized functions. Within the SAGA complex, SUS1, SGF11, SGF73 and UBP8 form an additional subcomplex of SAGA called the DUB module (deubiquitination module). Interacts directly with THP1, SAC3, SGF11, and with the RNA polymerase II.</text>
</comment>
<keyword evidence="3" id="KW-0539">Nucleus</keyword>
<keyword evidence="3" id="KW-0963">Cytoplasm</keyword>
<keyword evidence="2 3" id="KW-0811">Translocation</keyword>
<dbReference type="Proteomes" id="UP000005220">
    <property type="component" value="Chromosome 4"/>
</dbReference>
<comment type="function">
    <text evidence="3">Involved in mRNA export coupled transcription activation by association with both the TREX-2 and the SAGA complexes. At the promoters, SAGA is required for recruitment of the basal transcription machinery. It influences RNA polymerase II transcriptional activity through different activities such as TBP interaction and promoter selectivity, interaction with transcription activators, and chromatin modification through histone acetylation and deubiquitination. Within the SAGA complex, participates to a subcomplex required for deubiquitination of H2B and for the maintenance of steady-state H3 methylation levels. The TREX-2 complex functions in docking export-competent ribonucleoprotein particles (mRNPs) to the nuclear entrance of the nuclear pore complex (nuclear basket). TREX-2 participates in mRNA export and accurate chromatin positioning in the nucleus by tethering genes to the nuclear periphery. May also be involved in cytoplasmic mRNA decay by interaction with components of P-bodies.</text>
</comment>
<proteinExistence type="inferred from homology"/>
<dbReference type="GeneID" id="13885871"/>
<keyword evidence="3" id="KW-0805">Transcription regulation</keyword>
<dbReference type="GO" id="GO:0045944">
    <property type="term" value="P:positive regulation of transcription by RNA polymerase II"/>
    <property type="evidence" value="ECO:0007669"/>
    <property type="project" value="EnsemblFungi"/>
</dbReference>
<dbReference type="GO" id="GO:0032880">
    <property type="term" value="P:regulation of protein localization"/>
    <property type="evidence" value="ECO:0007669"/>
    <property type="project" value="EnsemblFungi"/>
</dbReference>
<dbReference type="OrthoDB" id="6221744at2759"/>
<name>H2AU63_KAZAF</name>
<dbReference type="GO" id="GO:0071028">
    <property type="term" value="P:nuclear mRNA surveillance"/>
    <property type="evidence" value="ECO:0007669"/>
    <property type="project" value="EnsemblFungi"/>
</dbReference>
<dbReference type="GO" id="GO:0000124">
    <property type="term" value="C:SAGA complex"/>
    <property type="evidence" value="ECO:0007669"/>
    <property type="project" value="UniProtKB-UniRule"/>
</dbReference>
<organism evidence="4 5">
    <name type="scientific">Kazachstania africana (strain ATCC 22294 / BCRC 22015 / CBS 2517 / CECT 1963 / NBRC 1671 / NRRL Y-8276)</name>
    <name type="common">Yeast</name>
    <name type="synonym">Kluyveromyces africanus</name>
    <dbReference type="NCBI Taxonomy" id="1071382"/>
    <lineage>
        <taxon>Eukaryota</taxon>
        <taxon>Fungi</taxon>
        <taxon>Dikarya</taxon>
        <taxon>Ascomycota</taxon>
        <taxon>Saccharomycotina</taxon>
        <taxon>Saccharomycetes</taxon>
        <taxon>Saccharomycetales</taxon>
        <taxon>Saccharomycetaceae</taxon>
        <taxon>Kazachstania</taxon>
    </lineage>
</organism>
<keyword evidence="1 3" id="KW-0156">Chromatin regulator</keyword>
<keyword evidence="3" id="KW-0010">Activator</keyword>
<dbReference type="AlphaFoldDB" id="H2AU63"/>
<dbReference type="GO" id="GO:0008047">
    <property type="term" value="F:enzyme activator activity"/>
    <property type="evidence" value="ECO:0007669"/>
    <property type="project" value="EnsemblFungi"/>
</dbReference>
<evidence type="ECO:0000256" key="3">
    <source>
        <dbReference type="HAMAP-Rule" id="MF_03046"/>
    </source>
</evidence>
<dbReference type="HOGENOM" id="CLU_134052_2_1_1"/>
<dbReference type="STRING" id="1071382.H2AU63"/>
<dbReference type="RefSeq" id="XP_003957048.1">
    <property type="nucleotide sequence ID" value="XM_003956999.1"/>
</dbReference>
<dbReference type="InterPro" id="IPR038212">
    <property type="entry name" value="TF_EnY2_sf"/>
</dbReference>
<evidence type="ECO:0000256" key="1">
    <source>
        <dbReference type="ARBA" id="ARBA00022853"/>
    </source>
</evidence>
<dbReference type="GO" id="GO:0000932">
    <property type="term" value="C:P-body"/>
    <property type="evidence" value="ECO:0007669"/>
    <property type="project" value="UniProtKB-SubCell"/>
</dbReference>
<dbReference type="GO" id="GO:0005643">
    <property type="term" value="C:nuclear pore"/>
    <property type="evidence" value="ECO:0007669"/>
    <property type="project" value="UniProtKB-UniRule"/>
</dbReference>
<dbReference type="FunCoup" id="H2AU63">
    <property type="interactions" value="391"/>
</dbReference>
<dbReference type="GO" id="GO:0070390">
    <property type="term" value="C:transcription export complex 2"/>
    <property type="evidence" value="ECO:0007669"/>
    <property type="project" value="UniProtKB-UniRule"/>
</dbReference>
<comment type="similarity">
    <text evidence="3">Belongs to the ENY2 family.</text>
</comment>
<dbReference type="GO" id="GO:0005654">
    <property type="term" value="C:nucleoplasm"/>
    <property type="evidence" value="ECO:0007669"/>
    <property type="project" value="UniProtKB-SubCell"/>
</dbReference>
<evidence type="ECO:0000313" key="4">
    <source>
        <dbReference type="EMBL" id="CCF57913.1"/>
    </source>
</evidence>
<dbReference type="GO" id="GO:0071819">
    <property type="term" value="C:DUBm complex"/>
    <property type="evidence" value="ECO:0007669"/>
    <property type="project" value="UniProtKB-UniRule"/>
</dbReference>
<dbReference type="InParanoid" id="H2AU63"/>
<dbReference type="GO" id="GO:0003682">
    <property type="term" value="F:chromatin binding"/>
    <property type="evidence" value="ECO:0007669"/>
    <property type="project" value="EnsemblFungi"/>
</dbReference>
<dbReference type="Pfam" id="PF10163">
    <property type="entry name" value="EnY2"/>
    <property type="match status" value="1"/>
</dbReference>
<dbReference type="GO" id="GO:0046695">
    <property type="term" value="C:SLIK (SAGA-like) complex"/>
    <property type="evidence" value="ECO:0007669"/>
    <property type="project" value="EnsemblFungi"/>
</dbReference>
<dbReference type="InterPro" id="IPR018783">
    <property type="entry name" value="TF_ENY2"/>
</dbReference>
<dbReference type="PANTHER" id="PTHR12514">
    <property type="entry name" value="ENHANCER OF YELLOW 2 TRANSCRIPTION FACTOR"/>
    <property type="match status" value="1"/>
</dbReference>
<dbReference type="GO" id="GO:0003713">
    <property type="term" value="F:transcription coactivator activity"/>
    <property type="evidence" value="ECO:0007669"/>
    <property type="project" value="UniProtKB-UniRule"/>
</dbReference>
<dbReference type="GO" id="GO:0000973">
    <property type="term" value="P:post-transcriptional tethering of RNA polymerase II gene DNA at nuclear periphery"/>
    <property type="evidence" value="ECO:0007669"/>
    <property type="project" value="EnsemblFungi"/>
</dbReference>
<gene>
    <name evidence="4" type="primary">KAFR0D02650</name>
    <name evidence="3" type="synonym">SUS1</name>
    <name evidence="4" type="ORF">KAFR_0D02650</name>
</gene>
<sequence>MTMSMHSDLKAQIQRYLVQSGNYEKISNTLNEKLLESGWLDKVKSLTREELDSHQTATYPEVLDKVETKALDLVSADIRELVLHQIRAFLDEIVETD</sequence>
<dbReference type="Gene3D" id="1.10.246.140">
    <property type="match status" value="1"/>
</dbReference>